<accession>A0A242MC41</accession>
<reference evidence="1 2" key="1">
    <citation type="submission" date="2017-03" db="EMBL/GenBank/DDBJ databases">
        <title>Genome analysis of strain PAMC 26510.</title>
        <authorList>
            <person name="Oh H.-M."/>
            <person name="Yang J.-A."/>
        </authorList>
    </citation>
    <scope>NUCLEOTIDE SEQUENCE [LARGE SCALE GENOMIC DNA]</scope>
    <source>
        <strain evidence="1 2">PAMC 26510</strain>
    </source>
</reference>
<gene>
    <name evidence="1" type="ORF">PAMC26510_28475</name>
</gene>
<name>A0A242MC41_CABSO</name>
<proteinExistence type="predicted"/>
<dbReference type="Proteomes" id="UP000194546">
    <property type="component" value="Unassembled WGS sequence"/>
</dbReference>
<organism evidence="1 2">
    <name type="scientific">Caballeronia sordidicola</name>
    <name type="common">Burkholderia sordidicola</name>
    <dbReference type="NCBI Taxonomy" id="196367"/>
    <lineage>
        <taxon>Bacteria</taxon>
        <taxon>Pseudomonadati</taxon>
        <taxon>Pseudomonadota</taxon>
        <taxon>Betaproteobacteria</taxon>
        <taxon>Burkholderiales</taxon>
        <taxon>Burkholderiaceae</taxon>
        <taxon>Caballeronia</taxon>
    </lineage>
</organism>
<evidence type="ECO:0000313" key="2">
    <source>
        <dbReference type="Proteomes" id="UP000194546"/>
    </source>
</evidence>
<protein>
    <submittedName>
        <fullName evidence="1">Uncharacterized protein</fullName>
    </submittedName>
</protein>
<dbReference type="AlphaFoldDB" id="A0A242MC41"/>
<comment type="caution">
    <text evidence="1">The sequence shown here is derived from an EMBL/GenBank/DDBJ whole genome shotgun (WGS) entry which is preliminary data.</text>
</comment>
<dbReference type="EMBL" id="NBTY01000161">
    <property type="protein sequence ID" value="OTP68867.1"/>
    <property type="molecule type" value="Genomic_DNA"/>
</dbReference>
<evidence type="ECO:0000313" key="1">
    <source>
        <dbReference type="EMBL" id="OTP68867.1"/>
    </source>
</evidence>
<sequence>MKAAMNQEPEQQKRCILRSIRWNRANFRHIAGPQTRGSPFPE</sequence>